<evidence type="ECO:0000256" key="1">
    <source>
        <dbReference type="SAM" id="SignalP"/>
    </source>
</evidence>
<sequence>MLSRGVSVLLIVSAVLVAARVPIALSAPFYSKSPVPYWHLPCGDNGERDYADPRDLDEEIRTSLKNLRIQHELMLNDYLSKDYEFLYESVRIGVHEHQYIPNWLPGKKDVHSVKKLAHIKPQLLVKYLPKLHTDLQKFAVALEEMVEDEGSKVQDALLTTQSYLKMMICEVETSIVSLPMLHLPDRVERSIMSDADRQPVDDTRRLVRDWGILVKYKDYIHAWRHAFNY</sequence>
<gene>
    <name evidence="3" type="primary">LOC105363669</name>
</gene>
<dbReference type="Proteomes" id="UP000695007">
    <property type="component" value="Unplaced"/>
</dbReference>
<feature type="chain" id="PRO_5042474726" evidence="1">
    <location>
        <begin position="27"/>
        <end position="229"/>
    </location>
</feature>
<organism evidence="2 3">
    <name type="scientific">Ceratosolen solmsi marchali</name>
    <dbReference type="NCBI Taxonomy" id="326594"/>
    <lineage>
        <taxon>Eukaryota</taxon>
        <taxon>Metazoa</taxon>
        <taxon>Ecdysozoa</taxon>
        <taxon>Arthropoda</taxon>
        <taxon>Hexapoda</taxon>
        <taxon>Insecta</taxon>
        <taxon>Pterygota</taxon>
        <taxon>Neoptera</taxon>
        <taxon>Endopterygota</taxon>
        <taxon>Hymenoptera</taxon>
        <taxon>Apocrita</taxon>
        <taxon>Proctotrupomorpha</taxon>
        <taxon>Chalcidoidea</taxon>
        <taxon>Agaonidae</taxon>
        <taxon>Agaoninae</taxon>
        <taxon>Ceratosolen</taxon>
    </lineage>
</organism>
<feature type="signal peptide" evidence="1">
    <location>
        <begin position="1"/>
        <end position="26"/>
    </location>
</feature>
<evidence type="ECO:0000313" key="3">
    <source>
        <dbReference type="RefSeq" id="XP_011499721.1"/>
    </source>
</evidence>
<proteinExistence type="predicted"/>
<protein>
    <submittedName>
        <fullName evidence="3">Uncharacterized protein LOC105363669</fullName>
    </submittedName>
</protein>
<keyword evidence="1" id="KW-0732">Signal</keyword>
<dbReference type="GeneID" id="105363669"/>
<name>A0AAJ6YKG5_9HYME</name>
<dbReference type="KEGG" id="csol:105363669"/>
<dbReference type="RefSeq" id="XP_011499721.1">
    <property type="nucleotide sequence ID" value="XM_011501419.1"/>
</dbReference>
<evidence type="ECO:0000313" key="2">
    <source>
        <dbReference type="Proteomes" id="UP000695007"/>
    </source>
</evidence>
<keyword evidence="2" id="KW-1185">Reference proteome</keyword>
<accession>A0AAJ6YKG5</accession>
<dbReference type="AlphaFoldDB" id="A0AAJ6YKG5"/>
<reference evidence="3" key="1">
    <citation type="submission" date="2025-08" db="UniProtKB">
        <authorList>
            <consortium name="RefSeq"/>
        </authorList>
    </citation>
    <scope>IDENTIFICATION</scope>
</reference>